<keyword evidence="2 6" id="KW-0227">DNA damage</keyword>
<dbReference type="GO" id="GO:0005524">
    <property type="term" value="F:ATP binding"/>
    <property type="evidence" value="ECO:0007669"/>
    <property type="project" value="InterPro"/>
</dbReference>
<dbReference type="InterPro" id="IPR003583">
    <property type="entry name" value="Hlx-hairpin-Hlx_DNA-bd_motif"/>
</dbReference>
<keyword evidence="5 6" id="KW-0234">DNA repair</keyword>
<dbReference type="GO" id="GO:0009378">
    <property type="term" value="F:four-way junction helicase activity"/>
    <property type="evidence" value="ECO:0007669"/>
    <property type="project" value="InterPro"/>
</dbReference>
<sequence length="199" mass="22029">MIAYLKGRLVFKDPTYVIIDINGVGYHVKISLQTYSKIKDEEQVMLLTFLHIKEDAHTLYGFKEEAEKKLFLNLISISGVGPNTGLMILSSLSSEELESAIIQEDFKTIQNVKGVGAKTAQRIVLELKDKVKKDAILDSSTSHTGFMTQNNKIKEEALQALITLGFPKATAEKNIATILKKIGSEISLEDLIKASLKST</sequence>
<gene>
    <name evidence="6" type="primary">ruvA</name>
    <name evidence="8" type="ORF">SAMN05421761_10697</name>
</gene>
<dbReference type="Gene3D" id="1.10.150.20">
    <property type="entry name" value="5' to 3' exonuclease, C-terminal subdomain"/>
    <property type="match status" value="1"/>
</dbReference>
<dbReference type="GO" id="GO:0005737">
    <property type="term" value="C:cytoplasm"/>
    <property type="evidence" value="ECO:0007669"/>
    <property type="project" value="UniProtKB-SubCell"/>
</dbReference>
<keyword evidence="8" id="KW-0067">ATP-binding</keyword>
<feature type="domain" description="Helix-hairpin-helix DNA-binding motif class 1" evidence="7">
    <location>
        <begin position="107"/>
        <end position="126"/>
    </location>
</feature>
<comment type="domain">
    <text evidence="6">Has three domains with a flexible linker between the domains II and III and assumes an 'L' shape. Domain III is highly mobile and contacts RuvB.</text>
</comment>
<accession>A0A1N7MHG2</accession>
<feature type="region of interest" description="Domain III" evidence="6">
    <location>
        <begin position="149"/>
        <end position="199"/>
    </location>
</feature>
<comment type="subcellular location">
    <subcellularLocation>
        <location evidence="6">Cytoplasm</location>
    </subcellularLocation>
</comment>
<dbReference type="Pfam" id="PF07499">
    <property type="entry name" value="RuvA_C"/>
    <property type="match status" value="1"/>
</dbReference>
<keyword evidence="9" id="KW-1185">Reference proteome</keyword>
<keyword evidence="8" id="KW-0347">Helicase</keyword>
<dbReference type="InterPro" id="IPR036267">
    <property type="entry name" value="RuvA_C_sf"/>
</dbReference>
<keyword evidence="8" id="KW-0378">Hydrolase</keyword>
<evidence type="ECO:0000256" key="3">
    <source>
        <dbReference type="ARBA" id="ARBA00023125"/>
    </source>
</evidence>
<dbReference type="EMBL" id="FTOP01000006">
    <property type="protein sequence ID" value="SIS85624.1"/>
    <property type="molecule type" value="Genomic_DNA"/>
</dbReference>
<name>A0A1N7MHG2_9BACT</name>
<dbReference type="SUPFAM" id="SSF50249">
    <property type="entry name" value="Nucleic acid-binding proteins"/>
    <property type="match status" value="1"/>
</dbReference>
<evidence type="ECO:0000256" key="5">
    <source>
        <dbReference type="ARBA" id="ARBA00023204"/>
    </source>
</evidence>
<dbReference type="GO" id="GO:0006310">
    <property type="term" value="P:DNA recombination"/>
    <property type="evidence" value="ECO:0007669"/>
    <property type="project" value="UniProtKB-UniRule"/>
</dbReference>
<dbReference type="HAMAP" id="MF_00031">
    <property type="entry name" value="DNA_HJ_migration_RuvA"/>
    <property type="match status" value="1"/>
</dbReference>
<dbReference type="Pfam" id="PF14520">
    <property type="entry name" value="HHH_5"/>
    <property type="match status" value="1"/>
</dbReference>
<comment type="similarity">
    <text evidence="6">Belongs to the RuvA family.</text>
</comment>
<dbReference type="STRING" id="529505.SAMN05421761_10697"/>
<keyword evidence="8" id="KW-0547">Nucleotide-binding</keyword>
<dbReference type="SUPFAM" id="SSF47781">
    <property type="entry name" value="RuvA domain 2-like"/>
    <property type="match status" value="1"/>
</dbReference>
<reference evidence="9" key="1">
    <citation type="submission" date="2017-01" db="EMBL/GenBank/DDBJ databases">
        <authorList>
            <person name="Varghese N."/>
            <person name="Submissions S."/>
        </authorList>
    </citation>
    <scope>NUCLEOTIDE SEQUENCE [LARGE SCALE GENOMIC DNA]</scope>
    <source>
        <strain evidence="9">DSM 46698</strain>
    </source>
</reference>
<dbReference type="OrthoDB" id="5293449at2"/>
<evidence type="ECO:0000256" key="1">
    <source>
        <dbReference type="ARBA" id="ARBA00022490"/>
    </source>
</evidence>
<dbReference type="Gene3D" id="2.40.50.140">
    <property type="entry name" value="Nucleic acid-binding proteins"/>
    <property type="match status" value="1"/>
</dbReference>
<feature type="domain" description="Helix-hairpin-helix DNA-binding motif class 1" evidence="7">
    <location>
        <begin position="72"/>
        <end position="91"/>
    </location>
</feature>
<dbReference type="InterPro" id="IPR011114">
    <property type="entry name" value="RuvA_C"/>
</dbReference>
<dbReference type="NCBIfam" id="TIGR00084">
    <property type="entry name" value="ruvA"/>
    <property type="match status" value="1"/>
</dbReference>
<dbReference type="RefSeq" id="WP_076500613.1">
    <property type="nucleotide sequence ID" value="NZ_FTOP01000006.1"/>
</dbReference>
<dbReference type="GO" id="GO:0006281">
    <property type="term" value="P:DNA repair"/>
    <property type="evidence" value="ECO:0007669"/>
    <property type="project" value="UniProtKB-UniRule"/>
</dbReference>
<dbReference type="GO" id="GO:0009379">
    <property type="term" value="C:Holliday junction helicase complex"/>
    <property type="evidence" value="ECO:0007669"/>
    <property type="project" value="InterPro"/>
</dbReference>
<dbReference type="SUPFAM" id="SSF46929">
    <property type="entry name" value="DNA helicase RuvA subunit, C-terminal domain"/>
    <property type="match status" value="1"/>
</dbReference>
<proteinExistence type="inferred from homology"/>
<dbReference type="Gene3D" id="1.10.8.10">
    <property type="entry name" value="DNA helicase RuvA subunit, C-terminal domain"/>
    <property type="match status" value="1"/>
</dbReference>
<keyword evidence="1 6" id="KW-0963">Cytoplasm</keyword>
<dbReference type="Pfam" id="PF01330">
    <property type="entry name" value="RuvA_N"/>
    <property type="match status" value="1"/>
</dbReference>
<comment type="function">
    <text evidence="6">The RuvA-RuvB-RuvC complex processes Holliday junction (HJ) DNA during genetic recombination and DNA repair, while the RuvA-RuvB complex plays an important role in the rescue of blocked DNA replication forks via replication fork reversal (RFR). RuvA specifically binds to HJ cruciform DNA, conferring on it an open structure. The RuvB hexamer acts as an ATP-dependent pump, pulling dsDNA into and through the RuvAB complex. HJ branch migration allows RuvC to scan DNA until it finds its consensus sequence, where it cleaves and resolves the cruciform DNA.</text>
</comment>
<dbReference type="InterPro" id="IPR010994">
    <property type="entry name" value="RuvA_2-like"/>
</dbReference>
<evidence type="ECO:0000313" key="8">
    <source>
        <dbReference type="EMBL" id="SIS85624.1"/>
    </source>
</evidence>
<evidence type="ECO:0000259" key="7">
    <source>
        <dbReference type="SMART" id="SM00278"/>
    </source>
</evidence>
<dbReference type="GO" id="GO:0048476">
    <property type="term" value="C:Holliday junction resolvase complex"/>
    <property type="evidence" value="ECO:0007669"/>
    <property type="project" value="UniProtKB-UniRule"/>
</dbReference>
<dbReference type="InterPro" id="IPR000085">
    <property type="entry name" value="RuvA"/>
</dbReference>
<dbReference type="SMART" id="SM00278">
    <property type="entry name" value="HhH1"/>
    <property type="match status" value="2"/>
</dbReference>
<comment type="subunit">
    <text evidence="6">Homotetramer. Forms an RuvA(8)-RuvB(12)-Holliday junction (HJ) complex. HJ DNA is sandwiched between 2 RuvA tetramers; dsDNA enters through RuvA and exits via RuvB. An RuvB hexamer assembles on each DNA strand where it exits the tetramer. Each RuvB hexamer is contacted by two RuvA subunits (via domain III) on 2 adjacent RuvB subunits; this complex drives branch migration. In the full resolvosome a probable DNA-RuvA(4)-RuvB(12)-RuvC(2) complex forms which resolves the HJ.</text>
</comment>
<evidence type="ECO:0000256" key="6">
    <source>
        <dbReference type="HAMAP-Rule" id="MF_00031"/>
    </source>
</evidence>
<keyword evidence="4 6" id="KW-0233">DNA recombination</keyword>
<keyword evidence="3 6" id="KW-0238">DNA-binding</keyword>
<protein>
    <recommendedName>
        <fullName evidence="6">Holliday junction branch migration complex subunit RuvA</fullName>
    </recommendedName>
</protein>
<comment type="caution">
    <text evidence="6">Lacks conserved residue(s) required for the propagation of feature annotation.</text>
</comment>
<dbReference type="InterPro" id="IPR013849">
    <property type="entry name" value="DNA_helicase_Holl-junc_RuvA_I"/>
</dbReference>
<dbReference type="GO" id="GO:0000400">
    <property type="term" value="F:four-way junction DNA binding"/>
    <property type="evidence" value="ECO:0007669"/>
    <property type="project" value="UniProtKB-UniRule"/>
</dbReference>
<evidence type="ECO:0000313" key="9">
    <source>
        <dbReference type="Proteomes" id="UP000186026"/>
    </source>
</evidence>
<organism evidence="8 9">
    <name type="scientific">Belliella pelovolcani</name>
    <dbReference type="NCBI Taxonomy" id="529505"/>
    <lineage>
        <taxon>Bacteria</taxon>
        <taxon>Pseudomonadati</taxon>
        <taxon>Bacteroidota</taxon>
        <taxon>Cytophagia</taxon>
        <taxon>Cytophagales</taxon>
        <taxon>Cyclobacteriaceae</taxon>
        <taxon>Belliella</taxon>
    </lineage>
</organism>
<dbReference type="CDD" id="cd14332">
    <property type="entry name" value="UBA_RuvA_C"/>
    <property type="match status" value="1"/>
</dbReference>
<evidence type="ECO:0000256" key="4">
    <source>
        <dbReference type="ARBA" id="ARBA00023172"/>
    </source>
</evidence>
<dbReference type="Proteomes" id="UP000186026">
    <property type="component" value="Unassembled WGS sequence"/>
</dbReference>
<dbReference type="AlphaFoldDB" id="A0A1N7MHG2"/>
<evidence type="ECO:0000256" key="2">
    <source>
        <dbReference type="ARBA" id="ARBA00022763"/>
    </source>
</evidence>
<dbReference type="InterPro" id="IPR012340">
    <property type="entry name" value="NA-bd_OB-fold"/>
</dbReference>